<proteinExistence type="predicted"/>
<accession>A0A1Y5FD53</accession>
<dbReference type="EMBL" id="MAAO01000001">
    <property type="protein sequence ID" value="OUS00269.1"/>
    <property type="molecule type" value="Genomic_DNA"/>
</dbReference>
<name>A0A1Y5FD53_9BACT</name>
<sequence length="113" mass="12809">MKLLTFIVLIAFSSPVFAGEGSHGGGPRITARFLNIPTKLISESSQYLDLSNEEITLGNRTIIPTEMISDLRMKNEDILSFEAFEKKFKYNFDLSNVQDIQLRNGDIFDFVNN</sequence>
<gene>
    <name evidence="2" type="ORF">A9Q84_00015</name>
</gene>
<keyword evidence="1" id="KW-0732">Signal</keyword>
<evidence type="ECO:0000256" key="1">
    <source>
        <dbReference type="SAM" id="SignalP"/>
    </source>
</evidence>
<feature type="chain" id="PRO_5012170003" evidence="1">
    <location>
        <begin position="19"/>
        <end position="113"/>
    </location>
</feature>
<reference evidence="3" key="1">
    <citation type="journal article" date="2017" name="Proc. Natl. Acad. Sci. U.S.A.">
        <title>Simulation of Deepwater Horizon oil plume reveals substrate specialization within a complex community of hydrocarbon-degraders.</title>
        <authorList>
            <person name="Hu P."/>
            <person name="Dubinsky E.A."/>
            <person name="Probst A.J."/>
            <person name="Wang J."/>
            <person name="Sieber C.M.K."/>
            <person name="Tom L.M."/>
            <person name="Gardinali P."/>
            <person name="Banfield J.F."/>
            <person name="Atlas R.M."/>
            <person name="Andersen G.L."/>
        </authorList>
    </citation>
    <scope>NUCLEOTIDE SEQUENCE [LARGE SCALE GENOMIC DNA]</scope>
</reference>
<evidence type="ECO:0000313" key="3">
    <source>
        <dbReference type="Proteomes" id="UP000196531"/>
    </source>
</evidence>
<evidence type="ECO:0000313" key="2">
    <source>
        <dbReference type="EMBL" id="OUS00269.1"/>
    </source>
</evidence>
<comment type="caution">
    <text evidence="2">The sequence shown here is derived from an EMBL/GenBank/DDBJ whole genome shotgun (WGS) entry which is preliminary data.</text>
</comment>
<feature type="signal peptide" evidence="1">
    <location>
        <begin position="1"/>
        <end position="18"/>
    </location>
</feature>
<dbReference type="AlphaFoldDB" id="A0A1Y5FD53"/>
<dbReference type="Proteomes" id="UP000196531">
    <property type="component" value="Unassembled WGS sequence"/>
</dbReference>
<protein>
    <submittedName>
        <fullName evidence="2">Uncharacterized protein</fullName>
    </submittedName>
</protein>
<organism evidence="2 3">
    <name type="scientific">Halobacteriovorax marinus</name>
    <dbReference type="NCBI Taxonomy" id="97084"/>
    <lineage>
        <taxon>Bacteria</taxon>
        <taxon>Pseudomonadati</taxon>
        <taxon>Bdellovibrionota</taxon>
        <taxon>Bacteriovoracia</taxon>
        <taxon>Bacteriovoracales</taxon>
        <taxon>Halobacteriovoraceae</taxon>
        <taxon>Halobacteriovorax</taxon>
    </lineage>
</organism>